<evidence type="ECO:0000256" key="2">
    <source>
        <dbReference type="ARBA" id="ARBA00023125"/>
    </source>
</evidence>
<dbReference type="EMBL" id="JAUSWV010000002">
    <property type="protein sequence ID" value="MDQ0578862.1"/>
    <property type="molecule type" value="Genomic_DNA"/>
</dbReference>
<feature type="DNA-binding region" description="H-T-H motif" evidence="4">
    <location>
        <begin position="29"/>
        <end position="48"/>
    </location>
</feature>
<organism evidence="7 8">
    <name type="scientific">Streptomyces rishiriensis</name>
    <dbReference type="NCBI Taxonomy" id="68264"/>
    <lineage>
        <taxon>Bacteria</taxon>
        <taxon>Bacillati</taxon>
        <taxon>Actinomycetota</taxon>
        <taxon>Actinomycetes</taxon>
        <taxon>Kitasatosporales</taxon>
        <taxon>Streptomycetaceae</taxon>
        <taxon>Streptomyces</taxon>
    </lineage>
</organism>
<keyword evidence="8" id="KW-1185">Reference proteome</keyword>
<dbReference type="Pfam" id="PF21935">
    <property type="entry name" value="TetR_C_45"/>
    <property type="match status" value="1"/>
</dbReference>
<dbReference type="InterPro" id="IPR009057">
    <property type="entry name" value="Homeodomain-like_sf"/>
</dbReference>
<dbReference type="Proteomes" id="UP001230654">
    <property type="component" value="Unassembled WGS sequence"/>
</dbReference>
<evidence type="ECO:0000256" key="3">
    <source>
        <dbReference type="ARBA" id="ARBA00023163"/>
    </source>
</evidence>
<reference evidence="7 8" key="1">
    <citation type="submission" date="2023-07" db="EMBL/GenBank/DDBJ databases">
        <title>Comparative genomics of wheat-associated soil bacteria to identify genetic determinants of phenazine resistance.</title>
        <authorList>
            <person name="Mouncey N."/>
        </authorList>
    </citation>
    <scope>NUCLEOTIDE SEQUENCE [LARGE SCALE GENOMIC DNA]</scope>
    <source>
        <strain evidence="7 8">B2I6</strain>
    </source>
</reference>
<sequence length="232" mass="24806">MGARALRTRQSLVEAAAELFAAEGYARTSLPVISERAGVSTGALHFHFASKSDLAGEVERAAADSAEELAKRCRGAADTLLQSLVHTACNLLLAVVADPVIRAGFRLSGDPARRNEARMLRWWRTWVHDVIVQAQHEGELAQDVSIDSATTVIVAATTGFEVLGAADDDWLSVDRVTQLWTLLLPWLASSPDHAPLLSGIGEALDDVTDQPTVRATGERLDGNVPEDGTGCD</sequence>
<dbReference type="PANTHER" id="PTHR47506">
    <property type="entry name" value="TRANSCRIPTIONAL REGULATORY PROTEIN"/>
    <property type="match status" value="1"/>
</dbReference>
<keyword evidence="2 4" id="KW-0238">DNA-binding</keyword>
<dbReference type="InterPro" id="IPR047923">
    <property type="entry name" value="ArpA-like"/>
</dbReference>
<dbReference type="InterPro" id="IPR023772">
    <property type="entry name" value="DNA-bd_HTH_TetR-type_CS"/>
</dbReference>
<evidence type="ECO:0000313" key="7">
    <source>
        <dbReference type="EMBL" id="MDQ0578862.1"/>
    </source>
</evidence>
<dbReference type="InterPro" id="IPR001647">
    <property type="entry name" value="HTH_TetR"/>
</dbReference>
<evidence type="ECO:0000259" key="6">
    <source>
        <dbReference type="PROSITE" id="PS50977"/>
    </source>
</evidence>
<evidence type="ECO:0000256" key="4">
    <source>
        <dbReference type="PROSITE-ProRule" id="PRU00335"/>
    </source>
</evidence>
<keyword evidence="3" id="KW-0804">Transcription</keyword>
<dbReference type="SUPFAM" id="SSF48498">
    <property type="entry name" value="Tetracyclin repressor-like, C-terminal domain"/>
    <property type="match status" value="1"/>
</dbReference>
<accession>A0ABU0NJS7</accession>
<dbReference type="PROSITE" id="PS01081">
    <property type="entry name" value="HTH_TETR_1"/>
    <property type="match status" value="1"/>
</dbReference>
<evidence type="ECO:0000256" key="1">
    <source>
        <dbReference type="ARBA" id="ARBA00023015"/>
    </source>
</evidence>
<gene>
    <name evidence="7" type="ORF">QF030_001040</name>
</gene>
<comment type="caution">
    <text evidence="7">The sequence shown here is derived from an EMBL/GenBank/DDBJ whole genome shotgun (WGS) entry which is preliminary data.</text>
</comment>
<dbReference type="Pfam" id="PF00440">
    <property type="entry name" value="TetR_N"/>
    <property type="match status" value="1"/>
</dbReference>
<dbReference type="PROSITE" id="PS50977">
    <property type="entry name" value="HTH_TETR_2"/>
    <property type="match status" value="1"/>
</dbReference>
<keyword evidence="1" id="KW-0805">Transcription regulation</keyword>
<dbReference type="SUPFAM" id="SSF46689">
    <property type="entry name" value="Homeodomain-like"/>
    <property type="match status" value="1"/>
</dbReference>
<dbReference type="PRINTS" id="PR00455">
    <property type="entry name" value="HTHTETR"/>
</dbReference>
<dbReference type="Gene3D" id="1.10.357.10">
    <property type="entry name" value="Tetracycline Repressor, domain 2"/>
    <property type="match status" value="1"/>
</dbReference>
<feature type="region of interest" description="Disordered" evidence="5">
    <location>
        <begin position="213"/>
        <end position="232"/>
    </location>
</feature>
<name>A0ABU0NJS7_STRRH</name>
<proteinExistence type="predicted"/>
<dbReference type="NCBIfam" id="NF041196">
    <property type="entry name" value="ScbR_bind_reg"/>
    <property type="match status" value="1"/>
</dbReference>
<dbReference type="RefSeq" id="WP_307161430.1">
    <property type="nucleotide sequence ID" value="NZ_JAUSWV010000002.1"/>
</dbReference>
<dbReference type="InterPro" id="IPR054126">
    <property type="entry name" value="CprB_TetR_C"/>
</dbReference>
<protein>
    <submittedName>
        <fullName evidence="7">AcrR family transcriptional regulator</fullName>
    </submittedName>
</protein>
<feature type="domain" description="HTH tetR-type" evidence="6">
    <location>
        <begin position="6"/>
        <end position="66"/>
    </location>
</feature>
<dbReference type="PANTHER" id="PTHR47506:SF1">
    <property type="entry name" value="HTH-TYPE TRANSCRIPTIONAL REGULATOR YJDC"/>
    <property type="match status" value="1"/>
</dbReference>
<evidence type="ECO:0000256" key="5">
    <source>
        <dbReference type="SAM" id="MobiDB-lite"/>
    </source>
</evidence>
<dbReference type="InterPro" id="IPR036271">
    <property type="entry name" value="Tet_transcr_reg_TetR-rel_C_sf"/>
</dbReference>
<evidence type="ECO:0000313" key="8">
    <source>
        <dbReference type="Proteomes" id="UP001230654"/>
    </source>
</evidence>